<protein>
    <recommendedName>
        <fullName evidence="4">Glycosyltransferase</fullName>
        <ecNumber evidence="4">2.4.1.-</ecNumber>
    </recommendedName>
</protein>
<gene>
    <name evidence="6" type="primary">UGT85A24_8</name>
    <name evidence="6" type="ORF">CK203_051190</name>
</gene>
<name>A0A438HEE2_VITVI</name>
<evidence type="ECO:0000313" key="6">
    <source>
        <dbReference type="EMBL" id="RVW82836.1"/>
    </source>
</evidence>
<organism evidence="6 7">
    <name type="scientific">Vitis vinifera</name>
    <name type="common">Grape</name>
    <dbReference type="NCBI Taxonomy" id="29760"/>
    <lineage>
        <taxon>Eukaryota</taxon>
        <taxon>Viridiplantae</taxon>
        <taxon>Streptophyta</taxon>
        <taxon>Embryophyta</taxon>
        <taxon>Tracheophyta</taxon>
        <taxon>Spermatophyta</taxon>
        <taxon>Magnoliopsida</taxon>
        <taxon>eudicotyledons</taxon>
        <taxon>Gunneridae</taxon>
        <taxon>Pentapetalae</taxon>
        <taxon>rosids</taxon>
        <taxon>Vitales</taxon>
        <taxon>Vitaceae</taxon>
        <taxon>Viteae</taxon>
        <taxon>Vitis</taxon>
    </lineage>
</organism>
<evidence type="ECO:0000313" key="7">
    <source>
        <dbReference type="Proteomes" id="UP000288805"/>
    </source>
</evidence>
<feature type="domain" description="Glycosyltransferase N-terminal" evidence="5">
    <location>
        <begin position="6"/>
        <end position="51"/>
    </location>
</feature>
<evidence type="ECO:0000259" key="5">
    <source>
        <dbReference type="Pfam" id="PF26168"/>
    </source>
</evidence>
<dbReference type="FunFam" id="3.40.50.2000:FF:000055">
    <property type="entry name" value="Glycosyltransferase"/>
    <property type="match status" value="1"/>
</dbReference>
<dbReference type="PROSITE" id="PS00375">
    <property type="entry name" value="UDPGT"/>
    <property type="match status" value="1"/>
</dbReference>
<keyword evidence="3" id="KW-0328">Glycosyltransferase</keyword>
<keyword evidence="2 3" id="KW-0808">Transferase</keyword>
<dbReference type="EMBL" id="QGNW01000235">
    <property type="protein sequence ID" value="RVW82836.1"/>
    <property type="molecule type" value="Genomic_DNA"/>
</dbReference>
<evidence type="ECO:0000256" key="4">
    <source>
        <dbReference type="RuleBase" id="RU362057"/>
    </source>
</evidence>
<reference evidence="6 7" key="1">
    <citation type="journal article" date="2018" name="PLoS Genet.">
        <title>Population sequencing reveals clonal diversity and ancestral inbreeding in the grapevine cultivar Chardonnay.</title>
        <authorList>
            <person name="Roach M.J."/>
            <person name="Johnson D.L."/>
            <person name="Bohlmann J."/>
            <person name="van Vuuren H.J."/>
            <person name="Jones S.J."/>
            <person name="Pretorius I.S."/>
            <person name="Schmidt S.A."/>
            <person name="Borneman A.R."/>
        </authorList>
    </citation>
    <scope>NUCLEOTIDE SEQUENCE [LARGE SCALE GENOMIC DNA]</scope>
    <source>
        <strain evidence="7">cv. Chardonnay</strain>
        <tissue evidence="6">Leaf</tissue>
    </source>
</reference>
<dbReference type="Pfam" id="PF26168">
    <property type="entry name" value="Glyco_transf_N"/>
    <property type="match status" value="1"/>
</dbReference>
<evidence type="ECO:0000256" key="3">
    <source>
        <dbReference type="RuleBase" id="RU003718"/>
    </source>
</evidence>
<dbReference type="InterPro" id="IPR035595">
    <property type="entry name" value="UDP_glycos_trans_CS"/>
</dbReference>
<dbReference type="Pfam" id="PF00201">
    <property type="entry name" value="UDPGT"/>
    <property type="match status" value="1"/>
</dbReference>
<dbReference type="Proteomes" id="UP000288805">
    <property type="component" value="Unassembled WGS sequence"/>
</dbReference>
<dbReference type="AlphaFoldDB" id="A0A438HEE2"/>
<proteinExistence type="inferred from homology"/>
<dbReference type="FunFam" id="3.40.50.2000:FF:000027">
    <property type="entry name" value="Glycosyltransferase"/>
    <property type="match status" value="1"/>
</dbReference>
<dbReference type="PANTHER" id="PTHR11926:SF1498">
    <property type="entry name" value="GLYCOSYLTRANSFERASE"/>
    <property type="match status" value="1"/>
</dbReference>
<evidence type="ECO:0000256" key="1">
    <source>
        <dbReference type="ARBA" id="ARBA00009995"/>
    </source>
</evidence>
<dbReference type="Gene3D" id="3.40.50.2000">
    <property type="entry name" value="Glycogen Phosphorylase B"/>
    <property type="match status" value="2"/>
</dbReference>
<comment type="similarity">
    <text evidence="1 3">Belongs to the UDP-glycosyltransferase family.</text>
</comment>
<dbReference type="EC" id="2.4.1.-" evidence="4"/>
<dbReference type="InterPro" id="IPR058980">
    <property type="entry name" value="Glyco_transf_N"/>
</dbReference>
<accession>A0A438HEE2</accession>
<dbReference type="PANTHER" id="PTHR11926">
    <property type="entry name" value="GLUCOSYL/GLUCURONOSYL TRANSFERASES"/>
    <property type="match status" value="1"/>
</dbReference>
<evidence type="ECO:0000256" key="2">
    <source>
        <dbReference type="ARBA" id="ARBA00022679"/>
    </source>
</evidence>
<dbReference type="InterPro" id="IPR002213">
    <property type="entry name" value="UDP_glucos_trans"/>
</dbReference>
<comment type="caution">
    <text evidence="6">The sequence shown here is derived from an EMBL/GenBank/DDBJ whole genome shotgun (WGS) entry which is preliminary data.</text>
</comment>
<dbReference type="GO" id="GO:0008194">
    <property type="term" value="F:UDP-glycosyltransferase activity"/>
    <property type="evidence" value="ECO:0007669"/>
    <property type="project" value="InterPro"/>
</dbReference>
<dbReference type="SUPFAM" id="SSF53756">
    <property type="entry name" value="UDP-Glycosyltransferase/glycogen phosphorylase"/>
    <property type="match status" value="1"/>
</dbReference>
<sequence length="475" mass="52851">MGDKPHVVCIPFPAQGHIKPMLKLAKLLHYRGFHITFVNTEFNHKRLLRSRGPHALDGMPGFCFESIPDGLPPVDADATQHIPSLCESTGKSCLIPFQQLIAKLNDAPSSNVPPVTCIVSDGSMCFTLKASEELGIPNVLFWTTSACGFMAYKQFRSLIDGGLVPLKDLSYLTNGYLETIIDWVPGMKNMRLRDFPSFIRTRDPSDHFMLDFIIDTTDSASKASGLILNTFHALEHDVLNPLSSMFPTICTVGPLPLLLNQIPDDNSIGSNLWREETECLQWLNSKQPNSVVYVNFGSITVMAPEQLVEFAWGLANSHKPFLWIIRPDLVVGDSVILPPEFVTETIQRGLMAGWCPQEKVLNHPSVGGFLTHSGWNSTIESICAGVPMICWPFFAEQQTNCRYACTEWGVGMEIDNNVERDEVEKLVKELMEGEKGKSMKKAAMEWRTKAEEATAPCGSSYLNLDKLVDILLTKS</sequence>
<dbReference type="CDD" id="cd03784">
    <property type="entry name" value="GT1_Gtf-like"/>
    <property type="match status" value="1"/>
</dbReference>